<dbReference type="Proteomes" id="UP000030106">
    <property type="component" value="Unassembled WGS sequence"/>
</dbReference>
<dbReference type="AlphaFoldDB" id="A0A0A2VL85"/>
<sequence>MVAPRDVLDICGKPRTAVPPEEAYVIVKNCGKRYKLKDITVERQQPATAGQRLAKAARESLHHNVHQLPCLWAAKRRHPTEAAAPEEPPAPAPPATRQDIRHGASNDDDDLVCDAPAAAGCSGAAFVRDVPEPGHGVPGKGRGQDQDVRALQRRGNREIASQERRGYLLVLLRRGGDKVQSRGRGLDTVLLQTAAQEAAVAAEHSLDTMRI</sequence>
<evidence type="ECO:0000313" key="2">
    <source>
        <dbReference type="EMBL" id="KGQ08626.1"/>
    </source>
</evidence>
<name>A0A0A2VL85_BEABA</name>
<protein>
    <submittedName>
        <fullName evidence="2">Uncharacterized protein</fullName>
    </submittedName>
</protein>
<proteinExistence type="predicted"/>
<feature type="region of interest" description="Disordered" evidence="1">
    <location>
        <begin position="78"/>
        <end position="108"/>
    </location>
</feature>
<comment type="caution">
    <text evidence="2">The sequence shown here is derived from an EMBL/GenBank/DDBJ whole genome shotgun (WGS) entry which is preliminary data.</text>
</comment>
<organism evidence="2 3">
    <name type="scientific">Beauveria bassiana D1-5</name>
    <dbReference type="NCBI Taxonomy" id="1245745"/>
    <lineage>
        <taxon>Eukaryota</taxon>
        <taxon>Fungi</taxon>
        <taxon>Dikarya</taxon>
        <taxon>Ascomycota</taxon>
        <taxon>Pezizomycotina</taxon>
        <taxon>Sordariomycetes</taxon>
        <taxon>Hypocreomycetidae</taxon>
        <taxon>Hypocreales</taxon>
        <taxon>Cordycipitaceae</taxon>
        <taxon>Beauveria</taxon>
    </lineage>
</organism>
<gene>
    <name evidence="2" type="ORF">BBAD15_g6024</name>
</gene>
<dbReference type="EMBL" id="ANFO01000563">
    <property type="protein sequence ID" value="KGQ08626.1"/>
    <property type="molecule type" value="Genomic_DNA"/>
</dbReference>
<dbReference type="HOGENOM" id="CLU_1304659_0_0_1"/>
<evidence type="ECO:0000256" key="1">
    <source>
        <dbReference type="SAM" id="MobiDB-lite"/>
    </source>
</evidence>
<evidence type="ECO:0000313" key="3">
    <source>
        <dbReference type="Proteomes" id="UP000030106"/>
    </source>
</evidence>
<reference evidence="2 3" key="1">
    <citation type="submission" date="2012-10" db="EMBL/GenBank/DDBJ databases">
        <title>Genome sequencing and analysis of entomopathogenic fungi Beauveria bassiana D1-5.</title>
        <authorList>
            <person name="Li Q."/>
            <person name="Wang L."/>
            <person name="Zhang Z."/>
            <person name="Wang Q."/>
            <person name="Ren J."/>
            <person name="Wang M."/>
            <person name="Xu W."/>
            <person name="Wang J."/>
            <person name="Lu Y."/>
            <person name="Du Q."/>
            <person name="Sun Z."/>
        </authorList>
    </citation>
    <scope>NUCLEOTIDE SEQUENCE [LARGE SCALE GENOMIC DNA]</scope>
    <source>
        <strain evidence="2 3">D1-5</strain>
    </source>
</reference>
<accession>A0A0A2VL85</accession>